<feature type="transmembrane region" description="Helical" evidence="5">
    <location>
        <begin position="727"/>
        <end position="745"/>
    </location>
</feature>
<evidence type="ECO:0000259" key="8">
    <source>
        <dbReference type="Pfam" id="PF02932"/>
    </source>
</evidence>
<feature type="transmembrane region" description="Helical" evidence="5">
    <location>
        <begin position="237"/>
        <end position="261"/>
    </location>
</feature>
<feature type="transmembrane region" description="Helical" evidence="5">
    <location>
        <begin position="268"/>
        <end position="286"/>
    </location>
</feature>
<feature type="compositionally biased region" description="Basic and acidic residues" evidence="6">
    <location>
        <begin position="868"/>
        <end position="879"/>
    </location>
</feature>
<feature type="domain" description="Neurotransmitter-gated ion-channel transmembrane" evidence="8">
    <location>
        <begin position="243"/>
        <end position="461"/>
    </location>
</feature>
<dbReference type="InterPro" id="IPR006202">
    <property type="entry name" value="Neur_chan_lig-bd"/>
</dbReference>
<feature type="signal peptide" evidence="5">
    <location>
        <begin position="1"/>
        <end position="20"/>
    </location>
</feature>
<evidence type="ECO:0000256" key="3">
    <source>
        <dbReference type="ARBA" id="ARBA00022989"/>
    </source>
</evidence>
<reference evidence="10" key="1">
    <citation type="submission" date="2025-08" db="UniProtKB">
        <authorList>
            <consortium name="RefSeq"/>
        </authorList>
    </citation>
    <scope>IDENTIFICATION</scope>
    <source>
        <tissue evidence="10">Whole sample</tissue>
    </source>
</reference>
<feature type="domain" description="Neurotransmitter-gated ion-channel transmembrane" evidence="8">
    <location>
        <begin position="702"/>
        <end position="911"/>
    </location>
</feature>
<dbReference type="Pfam" id="PF02932">
    <property type="entry name" value="Neur_chan_memb"/>
    <property type="match status" value="2"/>
</dbReference>
<dbReference type="SUPFAM" id="SSF63712">
    <property type="entry name" value="Nicotinic receptor ligand binding domain-like"/>
    <property type="match status" value="2"/>
</dbReference>
<comment type="similarity">
    <text evidence="5">Belongs to the ligand-gated ion channel (TC 1.A.9) family.</text>
</comment>
<dbReference type="CDD" id="cd19051">
    <property type="entry name" value="LGIC_TM_cation"/>
    <property type="match status" value="2"/>
</dbReference>
<dbReference type="KEGG" id="cvn:111132233"/>
<feature type="transmembrane region" description="Helical" evidence="5">
    <location>
        <begin position="900"/>
        <end position="923"/>
    </location>
</feature>
<dbReference type="InterPro" id="IPR006029">
    <property type="entry name" value="Neurotrans-gated_channel_TM"/>
</dbReference>
<dbReference type="RefSeq" id="XP_022335731.1">
    <property type="nucleotide sequence ID" value="XM_022480023.1"/>
</dbReference>
<feature type="domain" description="Neurotransmitter-gated ion-channel ligand-binding" evidence="7">
    <location>
        <begin position="487"/>
        <end position="695"/>
    </location>
</feature>
<dbReference type="AlphaFoldDB" id="A0A8B8E8E2"/>
<dbReference type="PRINTS" id="PR00252">
    <property type="entry name" value="NRIONCHANNEL"/>
</dbReference>
<evidence type="ECO:0000256" key="6">
    <source>
        <dbReference type="SAM" id="MobiDB-lite"/>
    </source>
</evidence>
<dbReference type="OrthoDB" id="5975154at2759"/>
<comment type="caution">
    <text evidence="5">Lacks conserved residue(s) required for the propagation of feature annotation.</text>
</comment>
<evidence type="ECO:0000313" key="10">
    <source>
        <dbReference type="RefSeq" id="XP_022335731.1"/>
    </source>
</evidence>
<dbReference type="GeneID" id="111132233"/>
<keyword evidence="5" id="KW-0407">Ion channel</keyword>
<keyword evidence="5" id="KW-0732">Signal</keyword>
<dbReference type="PROSITE" id="PS00236">
    <property type="entry name" value="NEUROTR_ION_CHANNEL"/>
    <property type="match status" value="2"/>
</dbReference>
<accession>A0A8B8E8E2</accession>
<evidence type="ECO:0000256" key="4">
    <source>
        <dbReference type="ARBA" id="ARBA00023136"/>
    </source>
</evidence>
<feature type="transmembrane region" description="Helical" evidence="5">
    <location>
        <begin position="446"/>
        <end position="467"/>
    </location>
</feature>
<feature type="domain" description="Neurotransmitter-gated ion-channel ligand-binding" evidence="7">
    <location>
        <begin position="27"/>
        <end position="236"/>
    </location>
</feature>
<dbReference type="InterPro" id="IPR006201">
    <property type="entry name" value="Neur_channel"/>
</dbReference>
<comment type="subcellular location">
    <subcellularLocation>
        <location evidence="1">Membrane</location>
        <topology evidence="1">Multi-pass membrane protein</topology>
    </subcellularLocation>
</comment>
<dbReference type="Gene3D" id="1.20.58.390">
    <property type="entry name" value="Neurotransmitter-gated ion-channel transmembrane domain"/>
    <property type="match status" value="2"/>
</dbReference>
<keyword evidence="2 5" id="KW-0812">Transmembrane</keyword>
<evidence type="ECO:0000256" key="5">
    <source>
        <dbReference type="RuleBase" id="RU000687"/>
    </source>
</evidence>
<dbReference type="InterPro" id="IPR036719">
    <property type="entry name" value="Neuro-gated_channel_TM_sf"/>
</dbReference>
<dbReference type="InterPro" id="IPR036734">
    <property type="entry name" value="Neur_chan_lig-bd_sf"/>
</dbReference>
<feature type="region of interest" description="Disordered" evidence="6">
    <location>
        <begin position="402"/>
        <end position="422"/>
    </location>
</feature>
<proteinExistence type="inferred from homology"/>
<feature type="compositionally biased region" description="Polar residues" evidence="6">
    <location>
        <begin position="402"/>
        <end position="412"/>
    </location>
</feature>
<sequence length="933" mass="107186">MYRAFTTLVILFWLHGFCCGQPIQRSRELFEHLLNSSTYNPYVIPTCNGNENLTVKIGLAIRDIVELIEVQQIIRLKIWMRLQWKDCMLSWDPTQYDNISNIVIPYEKIWTPDITLFEGVSDEANMPDMDRYRAYVTSEGVVSYNFATIITSVCRVVVTYFPFDSQICLLTFGSWVYTGKQIDLETGGDTADIDNFQVHNEWNLVDTRLRKRVAYYLCCADPFPDVLVHILLRRKPAFYVVTLIFPCFVITGLTFMGFVLPPISGEKISLQMTVLLSLTVFLFLVQDKLPSDSDDFPYLAIYFAFSMLLVCLSSIMSGIVMHVHYKSPDRYKMHPKIRSLFLDKLRRLVCVSDVKVPCTSEIIIKQGRISHSVTAVRSVETHKLHNYNQPTPRGFNDLMTSSRENQGRTSIGNIPEDPEFKGQEADVEQDDDSNDWELLAFILDRFFMGIYVLLNLITAITFFSVMLTNHDIQLDCWGLSANRASADLFEHLLNTSRYSSDVIPLCDNQSHVSVKLGTAVKDLVQMIETHQVLRLNIWIRLSWTDCMLTWDPLHFQNETEIVLPYDKIWIPDIVVFEGISDEGNMPGLEDYRARVTYEGQVSYSFPSIITSVCQVTVTYFPFDHQVCHLTFGSWVYSGRYLQWKLDGDTSDISNFQLHNEWDLVTTKAIIRVFYYPCCTYPYPDVKLHLHFRRKPIFHMVTIIFPCFVITSLTIVGFLLPTISGEKIALQMTVLLSLSVFLVLLQDKLPPDADHIPYLAIYFSVSMLLVCMACLMSGIVTHVQYKSPVEHRMSPWIRYLFLEKLRKLLRVDVDTILAKSEIMIKRTSHLSAHVYAVERFLNSKTDHAPPPVSPLRDTSPYQHPSTDTSGHHVEGDKNETAPEGSITVNEWEVLAVVLDRFFMFIYVLLSILNFATILIIMISYDGSDQLSGVK</sequence>
<keyword evidence="4 5" id="KW-0472">Membrane</keyword>
<feature type="chain" id="PRO_5034692293" evidence="5">
    <location>
        <begin position="21"/>
        <end position="933"/>
    </location>
</feature>
<dbReference type="FunFam" id="2.70.170.10:FF:000030">
    <property type="entry name" value="AcetylCholine Receptor"/>
    <property type="match status" value="2"/>
</dbReference>
<feature type="region of interest" description="Disordered" evidence="6">
    <location>
        <begin position="844"/>
        <end position="881"/>
    </location>
</feature>
<dbReference type="GO" id="GO:0005230">
    <property type="term" value="F:extracellular ligand-gated monoatomic ion channel activity"/>
    <property type="evidence" value="ECO:0007669"/>
    <property type="project" value="InterPro"/>
</dbReference>
<feature type="compositionally biased region" description="Polar residues" evidence="6">
    <location>
        <begin position="858"/>
        <end position="867"/>
    </location>
</feature>
<keyword evidence="3 5" id="KW-1133">Transmembrane helix</keyword>
<evidence type="ECO:0000259" key="7">
    <source>
        <dbReference type="Pfam" id="PF02931"/>
    </source>
</evidence>
<organism evidence="9 10">
    <name type="scientific">Crassostrea virginica</name>
    <name type="common">Eastern oyster</name>
    <dbReference type="NCBI Taxonomy" id="6565"/>
    <lineage>
        <taxon>Eukaryota</taxon>
        <taxon>Metazoa</taxon>
        <taxon>Spiralia</taxon>
        <taxon>Lophotrochozoa</taxon>
        <taxon>Mollusca</taxon>
        <taxon>Bivalvia</taxon>
        <taxon>Autobranchia</taxon>
        <taxon>Pteriomorphia</taxon>
        <taxon>Ostreida</taxon>
        <taxon>Ostreoidea</taxon>
        <taxon>Ostreidae</taxon>
        <taxon>Crassostrea</taxon>
    </lineage>
</organism>
<evidence type="ECO:0000256" key="2">
    <source>
        <dbReference type="ARBA" id="ARBA00022692"/>
    </source>
</evidence>
<dbReference type="GO" id="GO:0016020">
    <property type="term" value="C:membrane"/>
    <property type="evidence" value="ECO:0007669"/>
    <property type="project" value="UniProtKB-SubCell"/>
</dbReference>
<dbReference type="FunFam" id="1.20.58.390:FF:000043">
    <property type="entry name" value="AcetylCholine Receptor"/>
    <property type="match status" value="2"/>
</dbReference>
<protein>
    <submittedName>
        <fullName evidence="10">Acetylcholine receptor subunit alpha-L1-like</fullName>
    </submittedName>
</protein>
<evidence type="ECO:0000256" key="1">
    <source>
        <dbReference type="ARBA" id="ARBA00004141"/>
    </source>
</evidence>
<keyword evidence="5" id="KW-0813">Transport</keyword>
<dbReference type="CDD" id="cd18997">
    <property type="entry name" value="LGIC_ECD_nAChR"/>
    <property type="match status" value="2"/>
</dbReference>
<dbReference type="Pfam" id="PF02931">
    <property type="entry name" value="Neur_chan_LBD"/>
    <property type="match status" value="2"/>
</dbReference>
<dbReference type="GO" id="GO:0004888">
    <property type="term" value="F:transmembrane signaling receptor activity"/>
    <property type="evidence" value="ECO:0007669"/>
    <property type="project" value="InterPro"/>
</dbReference>
<dbReference type="Gene3D" id="2.70.170.10">
    <property type="entry name" value="Neurotransmitter-gated ion-channel ligand-binding domain"/>
    <property type="match status" value="2"/>
</dbReference>
<feature type="transmembrane region" description="Helical" evidence="5">
    <location>
        <begin position="696"/>
        <end position="720"/>
    </location>
</feature>
<name>A0A8B8E8E2_CRAVI</name>
<gene>
    <name evidence="10" type="primary">LOC111132233</name>
</gene>
<feature type="transmembrane region" description="Helical" evidence="5">
    <location>
        <begin position="298"/>
        <end position="323"/>
    </location>
</feature>
<keyword evidence="5" id="KW-0406">Ion transport</keyword>
<dbReference type="InterPro" id="IPR038050">
    <property type="entry name" value="Neuro_actylchol_rec"/>
</dbReference>
<dbReference type="Proteomes" id="UP000694844">
    <property type="component" value="Chromosome 5"/>
</dbReference>
<keyword evidence="9" id="KW-1185">Reference proteome</keyword>
<evidence type="ECO:0000313" key="9">
    <source>
        <dbReference type="Proteomes" id="UP000694844"/>
    </source>
</evidence>
<feature type="transmembrane region" description="Helical" evidence="5">
    <location>
        <begin position="757"/>
        <end position="782"/>
    </location>
</feature>
<dbReference type="PANTHER" id="PTHR18945">
    <property type="entry name" value="NEUROTRANSMITTER GATED ION CHANNEL"/>
    <property type="match status" value="1"/>
</dbReference>
<dbReference type="InterPro" id="IPR018000">
    <property type="entry name" value="Neurotransmitter_ion_chnl_CS"/>
</dbReference>
<dbReference type="SUPFAM" id="SSF90112">
    <property type="entry name" value="Neurotransmitter-gated ion-channel transmembrane pore"/>
    <property type="match status" value="2"/>
</dbReference>